<feature type="region of interest" description="Disordered" evidence="1">
    <location>
        <begin position="1"/>
        <end position="21"/>
    </location>
</feature>
<dbReference type="EMBL" id="AHAM01000172">
    <property type="protein sequence ID" value="EHK55310.1"/>
    <property type="molecule type" value="Genomic_DNA"/>
</dbReference>
<gene>
    <name evidence="2" type="ORF">MAXJ12_20845</name>
</gene>
<dbReference type="AlphaFoldDB" id="H0HVG2"/>
<organism evidence="2 3">
    <name type="scientific">Mesorhizobium alhagi CCNWXJ12-2</name>
    <dbReference type="NCBI Taxonomy" id="1107882"/>
    <lineage>
        <taxon>Bacteria</taxon>
        <taxon>Pseudomonadati</taxon>
        <taxon>Pseudomonadota</taxon>
        <taxon>Alphaproteobacteria</taxon>
        <taxon>Hyphomicrobiales</taxon>
        <taxon>Phyllobacteriaceae</taxon>
        <taxon>Allomesorhizobium</taxon>
    </lineage>
</organism>
<evidence type="ECO:0000313" key="2">
    <source>
        <dbReference type="EMBL" id="EHK55310.1"/>
    </source>
</evidence>
<sequence length="35" mass="4219">MKVRRGTDTAKNEHYKQAVTQRLCRHDRSRFTLKS</sequence>
<evidence type="ECO:0000256" key="1">
    <source>
        <dbReference type="SAM" id="MobiDB-lite"/>
    </source>
</evidence>
<dbReference type="Proteomes" id="UP000003250">
    <property type="component" value="Unassembled WGS sequence"/>
</dbReference>
<feature type="compositionally biased region" description="Basic and acidic residues" evidence="1">
    <location>
        <begin position="1"/>
        <end position="16"/>
    </location>
</feature>
<evidence type="ECO:0000313" key="3">
    <source>
        <dbReference type="Proteomes" id="UP000003250"/>
    </source>
</evidence>
<accession>H0HVG2</accession>
<proteinExistence type="predicted"/>
<protein>
    <submittedName>
        <fullName evidence="2">Uncharacterized protein</fullName>
    </submittedName>
</protein>
<name>H0HVG2_9HYPH</name>
<keyword evidence="3" id="KW-1185">Reference proteome</keyword>
<reference evidence="2 3" key="1">
    <citation type="journal article" date="2012" name="J. Bacteriol.">
        <title>Draft Genome Sequence of Mesorhizobium alhagi CCNWXJ12-2T, a Novel Salt-Resistant Species Isolated from the Desert of Northwestern China.</title>
        <authorList>
            <person name="Zhou M."/>
            <person name="Chen W."/>
            <person name="Chen H."/>
            <person name="Wei G."/>
        </authorList>
    </citation>
    <scope>NUCLEOTIDE SEQUENCE [LARGE SCALE GENOMIC DNA]</scope>
    <source>
        <strain evidence="2 3">CCNWXJ12-2</strain>
    </source>
</reference>